<feature type="compositionally biased region" description="Polar residues" evidence="1">
    <location>
        <begin position="7"/>
        <end position="27"/>
    </location>
</feature>
<sequence>MRRSRRSTVASANVPSTERTSKRTTTVPVPEHRRTQLRLAQQAYRYRKEAVTSSLKQQVEHLQTQIQNLRRTFLAYDHEIERSGMLSFDSALEENLQQLRNQFHAISVVARPSKEHRNSIHEIASTRTKARKHGEHAQQIQDDLESARSRLVNGGLAPPRSSLNKANSEPRGKALARNHSSLRTPALETVNHSEPVPCAVDDSTFLNILCPSHLLSSSTSPFRETSFERRLHRACLKNGYHLLVDPTTDPDNVSRVFRLPLTLSTRDSIVQKVKGLLEGGLDEAPEMWDMPFFLLGGAGTHYPRRDHTGKPILPPNALPVSKLIGAFVHKNTEPQSFHGDHDLLADLGLDGEWLDSYDVEGYLKEKGISLGADTAFCRVPARAFSMESRPSDIIGANARHVMATDESAHGHMLPHNVDLIELQSRGRGSDIQFSPAQDVDLLRNYSDSNGPWVLDVGLFIDQQISFSLAFASVAVLRFAEKTSSIHSVLHCVETSWILPCDIFIFTELSLCLQDVHSCFISKAVPLSGQFVLTAILDCKILFINNVFRMETGDN</sequence>
<dbReference type="OrthoDB" id="545169at2759"/>
<name>A0A0M8NZI6_9EURO</name>
<feature type="region of interest" description="Disordered" evidence="1">
    <location>
        <begin position="153"/>
        <end position="175"/>
    </location>
</feature>
<gene>
    <name evidence="2" type="ORF">ACN38_g8703</name>
</gene>
<dbReference type="PANTHER" id="PTHR40618:SF1">
    <property type="entry name" value="B-ZIP TRANSCRIPTION FACTOR (EUROFUNG)"/>
    <property type="match status" value="1"/>
</dbReference>
<feature type="region of interest" description="Disordered" evidence="1">
    <location>
        <begin position="1"/>
        <end position="31"/>
    </location>
</feature>
<evidence type="ECO:0000256" key="1">
    <source>
        <dbReference type="SAM" id="MobiDB-lite"/>
    </source>
</evidence>
<dbReference type="GO" id="GO:0003700">
    <property type="term" value="F:DNA-binding transcription factor activity"/>
    <property type="evidence" value="ECO:0007669"/>
    <property type="project" value="InterPro"/>
</dbReference>
<proteinExistence type="predicted"/>
<dbReference type="SUPFAM" id="SSF57959">
    <property type="entry name" value="Leucine zipper domain"/>
    <property type="match status" value="1"/>
</dbReference>
<dbReference type="STRING" id="229535.A0A0M8NZI6"/>
<evidence type="ECO:0008006" key="4">
    <source>
        <dbReference type="Google" id="ProtNLM"/>
    </source>
</evidence>
<dbReference type="PANTHER" id="PTHR40618">
    <property type="entry name" value="B-ZIP TRANSCRIPTION FACTOR (EUROFUNG)-RELATED"/>
    <property type="match status" value="1"/>
</dbReference>
<dbReference type="InterPro" id="IPR046347">
    <property type="entry name" value="bZIP_sf"/>
</dbReference>
<dbReference type="EMBL" id="LHQQ01000163">
    <property type="protein sequence ID" value="KOS40447.1"/>
    <property type="molecule type" value="Genomic_DNA"/>
</dbReference>
<comment type="caution">
    <text evidence="2">The sequence shown here is derived from an EMBL/GenBank/DDBJ whole genome shotgun (WGS) entry which is preliminary data.</text>
</comment>
<accession>A0A0M8NZI6</accession>
<reference evidence="2 3" key="1">
    <citation type="submission" date="2015-08" db="EMBL/GenBank/DDBJ databases">
        <title>Genome sequencing of Penicillium nordicum.</title>
        <authorList>
            <person name="Nguyen H.D."/>
            <person name="Seifert K.A."/>
        </authorList>
    </citation>
    <scope>NUCLEOTIDE SEQUENCE [LARGE SCALE GENOMIC DNA]</scope>
    <source>
        <strain evidence="2 3">DAOMC 185683</strain>
    </source>
</reference>
<dbReference type="Proteomes" id="UP000037696">
    <property type="component" value="Unassembled WGS sequence"/>
</dbReference>
<dbReference type="Gene3D" id="1.20.5.170">
    <property type="match status" value="1"/>
</dbReference>
<keyword evidence="3" id="KW-1185">Reference proteome</keyword>
<dbReference type="CDD" id="cd14688">
    <property type="entry name" value="bZIP_YAP"/>
    <property type="match status" value="1"/>
</dbReference>
<organism evidence="2 3">
    <name type="scientific">Penicillium nordicum</name>
    <dbReference type="NCBI Taxonomy" id="229535"/>
    <lineage>
        <taxon>Eukaryota</taxon>
        <taxon>Fungi</taxon>
        <taxon>Dikarya</taxon>
        <taxon>Ascomycota</taxon>
        <taxon>Pezizomycotina</taxon>
        <taxon>Eurotiomycetes</taxon>
        <taxon>Eurotiomycetidae</taxon>
        <taxon>Eurotiales</taxon>
        <taxon>Aspergillaceae</taxon>
        <taxon>Penicillium</taxon>
    </lineage>
</organism>
<evidence type="ECO:0000313" key="2">
    <source>
        <dbReference type="EMBL" id="KOS40447.1"/>
    </source>
</evidence>
<protein>
    <recommendedName>
        <fullName evidence="4">BZIP domain-containing protein</fullName>
    </recommendedName>
</protein>
<evidence type="ECO:0000313" key="3">
    <source>
        <dbReference type="Proteomes" id="UP000037696"/>
    </source>
</evidence>
<dbReference type="AlphaFoldDB" id="A0A0M8NZI6"/>